<feature type="compositionally biased region" description="Low complexity" evidence="1">
    <location>
        <begin position="171"/>
        <end position="180"/>
    </location>
</feature>
<keyword evidence="2" id="KW-0732">Signal</keyword>
<dbReference type="RefSeq" id="WP_135336868.1">
    <property type="nucleotide sequence ID" value="NZ_JBHLTX010000035.1"/>
</dbReference>
<evidence type="ECO:0000256" key="1">
    <source>
        <dbReference type="SAM" id="MobiDB-lite"/>
    </source>
</evidence>
<feature type="chain" id="PRO_5021306810" evidence="2">
    <location>
        <begin position="27"/>
        <end position="237"/>
    </location>
</feature>
<dbReference type="OrthoDB" id="3824824at2"/>
<feature type="compositionally biased region" description="Basic and acidic residues" evidence="1">
    <location>
        <begin position="184"/>
        <end position="198"/>
    </location>
</feature>
<reference evidence="3 4" key="1">
    <citation type="submission" date="2019-03" db="EMBL/GenBank/DDBJ databases">
        <authorList>
            <person name="Gonzalez-Pimentel J.L."/>
        </authorList>
    </citation>
    <scope>NUCLEOTIDE SEQUENCE [LARGE SCALE GENOMIC DNA]</scope>
    <source>
        <strain evidence="3 4">JCM 31289</strain>
    </source>
</reference>
<dbReference type="PROSITE" id="PS51257">
    <property type="entry name" value="PROKAR_LIPOPROTEIN"/>
    <property type="match status" value="1"/>
</dbReference>
<evidence type="ECO:0000256" key="2">
    <source>
        <dbReference type="SAM" id="SignalP"/>
    </source>
</evidence>
<dbReference type="EMBL" id="SRID01000002">
    <property type="protein sequence ID" value="TGB19361.1"/>
    <property type="molecule type" value="Genomic_DNA"/>
</dbReference>
<evidence type="ECO:0000313" key="4">
    <source>
        <dbReference type="Proteomes" id="UP000297948"/>
    </source>
</evidence>
<sequence>MSSDLRRGALAATALVLSIASLSACAAGNDAQSLEIKPDNAATSVGDIAVQNATIITQPDRNATGPAVVNARIFNNGTSDQTLKSITVAGHPVKLSPAKGSGPVVVPKGYAITIGGKGNASAVLEKGREAAEDGSAQTVAFDFSTTGEVKLDAFVVPATSYFDKWGPSEMPSAPAQSGPPAQKPSDKASDVPAGEHDAGQPADKPSGQAADKPADKPADRQGVATGEPNPNGQTAGH</sequence>
<gene>
    <name evidence="3" type="ORF">E4099_00575</name>
</gene>
<name>A0A4Z0HE01_9ACTN</name>
<feature type="signal peptide" evidence="2">
    <location>
        <begin position="1"/>
        <end position="26"/>
    </location>
</feature>
<proteinExistence type="predicted"/>
<dbReference type="Proteomes" id="UP000297948">
    <property type="component" value="Unassembled WGS sequence"/>
</dbReference>
<keyword evidence="4" id="KW-1185">Reference proteome</keyword>
<comment type="caution">
    <text evidence="3">The sequence shown here is derived from an EMBL/GenBank/DDBJ whole genome shotgun (WGS) entry which is preliminary data.</text>
</comment>
<evidence type="ECO:0000313" key="3">
    <source>
        <dbReference type="EMBL" id="TGB19361.1"/>
    </source>
</evidence>
<feature type="compositionally biased region" description="Polar residues" evidence="1">
    <location>
        <begin position="228"/>
        <end position="237"/>
    </location>
</feature>
<protein>
    <submittedName>
        <fullName evidence="3">DUF461 domain-containing protein</fullName>
    </submittedName>
</protein>
<feature type="region of interest" description="Disordered" evidence="1">
    <location>
        <begin position="167"/>
        <end position="237"/>
    </location>
</feature>
<dbReference type="AlphaFoldDB" id="A0A4Z0HE01"/>
<organism evidence="3 4">
    <name type="scientific">Streptomyces palmae</name>
    <dbReference type="NCBI Taxonomy" id="1701085"/>
    <lineage>
        <taxon>Bacteria</taxon>
        <taxon>Bacillati</taxon>
        <taxon>Actinomycetota</taxon>
        <taxon>Actinomycetes</taxon>
        <taxon>Kitasatosporales</taxon>
        <taxon>Streptomycetaceae</taxon>
        <taxon>Streptomyces</taxon>
    </lineage>
</organism>
<accession>A0A4Z0HE01</accession>